<protein>
    <recommendedName>
        <fullName evidence="5">Pentatricopeptide repeat-containing protein</fullName>
    </recommendedName>
</protein>
<comment type="caution">
    <text evidence="3">The sequence shown here is derived from an EMBL/GenBank/DDBJ whole genome shotgun (WGS) entry which is preliminary data.</text>
</comment>
<sequence length="207" mass="23093">MSVRNAVTWTLMIASFAQYWEIEMCLELYHRMRCSALKPNDYTLTSLFSACIGTGVLGHGKNAHGQTIRMGFELYTHVANGIISMYSKKGFDIMELYACLVKEGHVCYSLMFQHGVQPAMDHYSCIVDLLGRCGLLDEALEFIQKMPISPNAAIWVSLLSSSRLHGNVRIGVHATDNLLFLEPGCTATFLQLVNLYASAGCWDKARL</sequence>
<dbReference type="PROSITE" id="PS51375">
    <property type="entry name" value="PPR"/>
    <property type="match status" value="1"/>
</dbReference>
<dbReference type="EMBL" id="JACGCM010000552">
    <property type="protein sequence ID" value="KAF6171006.1"/>
    <property type="molecule type" value="Genomic_DNA"/>
</dbReference>
<dbReference type="NCBIfam" id="TIGR00756">
    <property type="entry name" value="PPR"/>
    <property type="match status" value="1"/>
</dbReference>
<evidence type="ECO:0000313" key="3">
    <source>
        <dbReference type="EMBL" id="KAF6171006.1"/>
    </source>
</evidence>
<keyword evidence="1" id="KW-0677">Repeat</keyword>
<name>A0A7J7NV06_9MAGN</name>
<dbReference type="InterPro" id="IPR011990">
    <property type="entry name" value="TPR-like_helical_dom_sf"/>
</dbReference>
<dbReference type="Proteomes" id="UP000541444">
    <property type="component" value="Unassembled WGS sequence"/>
</dbReference>
<dbReference type="GO" id="GO:0009451">
    <property type="term" value="P:RNA modification"/>
    <property type="evidence" value="ECO:0007669"/>
    <property type="project" value="InterPro"/>
</dbReference>
<feature type="repeat" description="PPR" evidence="2">
    <location>
        <begin position="5"/>
        <end position="39"/>
    </location>
</feature>
<evidence type="ECO:0000256" key="2">
    <source>
        <dbReference type="PROSITE-ProRule" id="PRU00708"/>
    </source>
</evidence>
<keyword evidence="4" id="KW-1185">Reference proteome</keyword>
<organism evidence="3 4">
    <name type="scientific">Kingdonia uniflora</name>
    <dbReference type="NCBI Taxonomy" id="39325"/>
    <lineage>
        <taxon>Eukaryota</taxon>
        <taxon>Viridiplantae</taxon>
        <taxon>Streptophyta</taxon>
        <taxon>Embryophyta</taxon>
        <taxon>Tracheophyta</taxon>
        <taxon>Spermatophyta</taxon>
        <taxon>Magnoliopsida</taxon>
        <taxon>Ranunculales</taxon>
        <taxon>Circaeasteraceae</taxon>
        <taxon>Kingdonia</taxon>
    </lineage>
</organism>
<evidence type="ECO:0000313" key="4">
    <source>
        <dbReference type="Proteomes" id="UP000541444"/>
    </source>
</evidence>
<dbReference type="PANTHER" id="PTHR47926">
    <property type="entry name" value="PENTATRICOPEPTIDE REPEAT-CONTAINING PROTEIN"/>
    <property type="match status" value="1"/>
</dbReference>
<reference evidence="3 4" key="1">
    <citation type="journal article" date="2020" name="IScience">
        <title>Genome Sequencing of the Endangered Kingdonia uniflora (Circaeasteraceae, Ranunculales) Reveals Potential Mechanisms of Evolutionary Specialization.</title>
        <authorList>
            <person name="Sun Y."/>
            <person name="Deng T."/>
            <person name="Zhang A."/>
            <person name="Moore M.J."/>
            <person name="Landis J.B."/>
            <person name="Lin N."/>
            <person name="Zhang H."/>
            <person name="Zhang X."/>
            <person name="Huang J."/>
            <person name="Zhang X."/>
            <person name="Sun H."/>
            <person name="Wang H."/>
        </authorList>
    </citation>
    <scope>NUCLEOTIDE SEQUENCE [LARGE SCALE GENOMIC DNA]</scope>
    <source>
        <strain evidence="3">TB1705</strain>
        <tissue evidence="3">Leaf</tissue>
    </source>
</reference>
<dbReference type="OrthoDB" id="185373at2759"/>
<dbReference type="GO" id="GO:0003723">
    <property type="term" value="F:RNA binding"/>
    <property type="evidence" value="ECO:0007669"/>
    <property type="project" value="InterPro"/>
</dbReference>
<dbReference type="Pfam" id="PF01535">
    <property type="entry name" value="PPR"/>
    <property type="match status" value="1"/>
</dbReference>
<dbReference type="InterPro" id="IPR046960">
    <property type="entry name" value="PPR_At4g14850-like_plant"/>
</dbReference>
<dbReference type="PANTHER" id="PTHR47926:SF438">
    <property type="entry name" value="PENTATRICOPEPTIDE REPEAT-CONTAINING PROTEIN"/>
    <property type="match status" value="1"/>
</dbReference>
<dbReference type="Pfam" id="PF13041">
    <property type="entry name" value="PPR_2"/>
    <property type="match status" value="1"/>
</dbReference>
<gene>
    <name evidence="3" type="ORF">GIB67_028567</name>
</gene>
<evidence type="ECO:0000256" key="1">
    <source>
        <dbReference type="ARBA" id="ARBA00022737"/>
    </source>
</evidence>
<evidence type="ECO:0008006" key="5">
    <source>
        <dbReference type="Google" id="ProtNLM"/>
    </source>
</evidence>
<proteinExistence type="predicted"/>
<dbReference type="AlphaFoldDB" id="A0A7J7NV06"/>
<dbReference type="InterPro" id="IPR002885">
    <property type="entry name" value="PPR_rpt"/>
</dbReference>
<dbReference type="Gene3D" id="1.25.40.10">
    <property type="entry name" value="Tetratricopeptide repeat domain"/>
    <property type="match status" value="2"/>
</dbReference>
<accession>A0A7J7NV06</accession>